<feature type="chain" id="PRO_5017665876" description="Lipocalin-like domain-containing protein" evidence="1">
    <location>
        <begin position="26"/>
        <end position="141"/>
    </location>
</feature>
<dbReference type="AlphaFoldDB" id="A0A3D9CF14"/>
<gene>
    <name evidence="2" type="ORF">DRF65_01950</name>
</gene>
<evidence type="ECO:0000313" key="2">
    <source>
        <dbReference type="EMBL" id="REC64359.1"/>
    </source>
</evidence>
<keyword evidence="1" id="KW-0732">Signal</keyword>
<evidence type="ECO:0000313" key="3">
    <source>
        <dbReference type="Proteomes" id="UP000256686"/>
    </source>
</evidence>
<feature type="signal peptide" evidence="1">
    <location>
        <begin position="1"/>
        <end position="25"/>
    </location>
</feature>
<dbReference type="PROSITE" id="PS51257">
    <property type="entry name" value="PROKAR_LIPOPROTEIN"/>
    <property type="match status" value="1"/>
</dbReference>
<evidence type="ECO:0008006" key="4">
    <source>
        <dbReference type="Google" id="ProtNLM"/>
    </source>
</evidence>
<reference evidence="3" key="1">
    <citation type="submission" date="2018-06" db="EMBL/GenBank/DDBJ databases">
        <authorList>
            <person name="Lum Nde A."/>
            <person name="Hugo C."/>
        </authorList>
    </citation>
    <scope>NUCLEOTIDE SEQUENCE [LARGE SCALE GENOMIC DNA]</scope>
    <source>
        <strain evidence="3">1_F178</strain>
    </source>
</reference>
<protein>
    <recommendedName>
        <fullName evidence="4">Lipocalin-like domain-containing protein</fullName>
    </recommendedName>
</protein>
<comment type="caution">
    <text evidence="2">The sequence shown here is derived from an EMBL/GenBank/DDBJ whole genome shotgun (WGS) entry which is preliminary data.</text>
</comment>
<organism evidence="2 3">
    <name type="scientific">Chryseobacterium pennae</name>
    <dbReference type="NCBI Taxonomy" id="2258962"/>
    <lineage>
        <taxon>Bacteria</taxon>
        <taxon>Pseudomonadati</taxon>
        <taxon>Bacteroidota</taxon>
        <taxon>Flavobacteriia</taxon>
        <taxon>Flavobacteriales</taxon>
        <taxon>Weeksellaceae</taxon>
        <taxon>Chryseobacterium group</taxon>
        <taxon>Chryseobacterium</taxon>
    </lineage>
</organism>
<dbReference type="EMBL" id="QNVT01000001">
    <property type="protein sequence ID" value="REC64359.1"/>
    <property type="molecule type" value="Genomic_DNA"/>
</dbReference>
<dbReference type="Proteomes" id="UP000256686">
    <property type="component" value="Unassembled WGS sequence"/>
</dbReference>
<evidence type="ECO:0000256" key="1">
    <source>
        <dbReference type="SAM" id="SignalP"/>
    </source>
</evidence>
<keyword evidence="3" id="KW-1185">Reference proteome</keyword>
<accession>A0A3D9CF14</accession>
<proteinExistence type="predicted"/>
<name>A0A3D9CF14_9FLAO</name>
<sequence>MNNKIQFMKHLFLAVLMAVSLVSCSGNDDTTTPQQNNPVQNQYFSPPAWIQGSWKITGSANPYFKFSSDDFILVTPYTSYKAVLTQTAATGQPAKVVEQTSDYYYEFTITAGASSGQYKFKKISDTRIQWVGSTPFFLDKE</sequence>